<protein>
    <recommendedName>
        <fullName evidence="4">PAS domain-containing protein</fullName>
    </recommendedName>
</protein>
<dbReference type="EMBL" id="CP003360">
    <property type="protein sequence ID" value="AFM25382.1"/>
    <property type="molecule type" value="Genomic_DNA"/>
</dbReference>
<organism evidence="2 3">
    <name type="scientific">Desulfomonile tiedjei (strain ATCC 49306 / DSM 6799 / DCB-1)</name>
    <dbReference type="NCBI Taxonomy" id="706587"/>
    <lineage>
        <taxon>Bacteria</taxon>
        <taxon>Pseudomonadati</taxon>
        <taxon>Thermodesulfobacteriota</taxon>
        <taxon>Desulfomonilia</taxon>
        <taxon>Desulfomonilales</taxon>
        <taxon>Desulfomonilaceae</taxon>
        <taxon>Desulfomonile</taxon>
    </lineage>
</organism>
<dbReference type="AlphaFoldDB" id="I4C741"/>
<dbReference type="Proteomes" id="UP000006055">
    <property type="component" value="Chromosome"/>
</dbReference>
<gene>
    <name evidence="2" type="ordered locus">Desti_2705</name>
</gene>
<sequence>MEQKQPAVVNETTAETSLSNYSSEFAAQTIDFSAWFDTNVTSSGSFDLGIMAAASFCKLLDVLAIPTLLVDWTYSVVFANKSCARIMNDIKSIEGVPFHSLVPRSANAEKAQTLIRKVFRSRRPQVAEGILELEARKIWGRLYFCSVRIGSERYVLVMIEDLTNEKTKLLVTRRELQRVSQLLTDLEKKATKTEERLRKEEREYSRINKEFDLEGERLAIVMQMLPDACAIVTGEAHILHMNTQFRETFALQRATEKHSVPSKKIVEVLRGWDSCSENTKSCEIPDPLRPEKLLSCTLRRIDTGDFLLICK</sequence>
<name>I4C741_DESTA</name>
<feature type="coiled-coil region" evidence="1">
    <location>
        <begin position="159"/>
        <end position="210"/>
    </location>
</feature>
<evidence type="ECO:0008006" key="4">
    <source>
        <dbReference type="Google" id="ProtNLM"/>
    </source>
</evidence>
<evidence type="ECO:0000256" key="1">
    <source>
        <dbReference type="SAM" id="Coils"/>
    </source>
</evidence>
<keyword evidence="3" id="KW-1185">Reference proteome</keyword>
<dbReference type="KEGG" id="dti:Desti_2705"/>
<evidence type="ECO:0000313" key="2">
    <source>
        <dbReference type="EMBL" id="AFM25382.1"/>
    </source>
</evidence>
<accession>I4C741</accession>
<dbReference type="eggNOG" id="COG3852">
    <property type="taxonomic scope" value="Bacteria"/>
</dbReference>
<reference evidence="3" key="1">
    <citation type="submission" date="2012-06" db="EMBL/GenBank/DDBJ databases">
        <title>Complete sequence of chromosome of Desulfomonile tiedjei DSM 6799.</title>
        <authorList>
            <person name="Lucas S."/>
            <person name="Copeland A."/>
            <person name="Lapidus A."/>
            <person name="Glavina del Rio T."/>
            <person name="Dalin E."/>
            <person name="Tice H."/>
            <person name="Bruce D."/>
            <person name="Goodwin L."/>
            <person name="Pitluck S."/>
            <person name="Peters L."/>
            <person name="Ovchinnikova G."/>
            <person name="Zeytun A."/>
            <person name="Lu M."/>
            <person name="Kyrpides N."/>
            <person name="Mavromatis K."/>
            <person name="Ivanova N."/>
            <person name="Brettin T."/>
            <person name="Detter J.C."/>
            <person name="Han C."/>
            <person name="Larimer F."/>
            <person name="Land M."/>
            <person name="Hauser L."/>
            <person name="Markowitz V."/>
            <person name="Cheng J.-F."/>
            <person name="Hugenholtz P."/>
            <person name="Woyke T."/>
            <person name="Wu D."/>
            <person name="Spring S."/>
            <person name="Schroeder M."/>
            <person name="Brambilla E."/>
            <person name="Klenk H.-P."/>
            <person name="Eisen J.A."/>
        </authorList>
    </citation>
    <scope>NUCLEOTIDE SEQUENCE [LARGE SCALE GENOMIC DNA]</scope>
    <source>
        <strain evidence="3">ATCC 49306 / DSM 6799 / DCB-1</strain>
    </source>
</reference>
<dbReference type="RefSeq" id="WP_014810523.1">
    <property type="nucleotide sequence ID" value="NC_018025.1"/>
</dbReference>
<proteinExistence type="predicted"/>
<evidence type="ECO:0000313" key="3">
    <source>
        <dbReference type="Proteomes" id="UP000006055"/>
    </source>
</evidence>
<keyword evidence="1" id="KW-0175">Coiled coil</keyword>
<dbReference type="HOGENOM" id="CLU_893508_0_0_7"/>